<protein>
    <submittedName>
        <fullName evidence="2">Uncharacterized protein</fullName>
    </submittedName>
</protein>
<dbReference type="EMBL" id="JANPWB010000011">
    <property type="protein sequence ID" value="KAJ1125811.1"/>
    <property type="molecule type" value="Genomic_DNA"/>
</dbReference>
<keyword evidence="3" id="KW-1185">Reference proteome</keyword>
<feature type="non-terminal residue" evidence="2">
    <location>
        <position position="1"/>
    </location>
</feature>
<sequence>TCLGLRIPAELNPGRKRAARSPKSAANSSKLATLSLESADTDSKLAAGADITEELECGDP</sequence>
<feature type="non-terminal residue" evidence="2">
    <location>
        <position position="60"/>
    </location>
</feature>
<accession>A0AAV7PBV3</accession>
<evidence type="ECO:0000256" key="1">
    <source>
        <dbReference type="SAM" id="MobiDB-lite"/>
    </source>
</evidence>
<reference evidence="2" key="1">
    <citation type="journal article" date="2022" name="bioRxiv">
        <title>Sequencing and chromosome-scale assembly of the giantPleurodeles waltlgenome.</title>
        <authorList>
            <person name="Brown T."/>
            <person name="Elewa A."/>
            <person name="Iarovenko S."/>
            <person name="Subramanian E."/>
            <person name="Araus A.J."/>
            <person name="Petzold A."/>
            <person name="Susuki M."/>
            <person name="Suzuki K.-i.T."/>
            <person name="Hayashi T."/>
            <person name="Toyoda A."/>
            <person name="Oliveira C."/>
            <person name="Osipova E."/>
            <person name="Leigh N.D."/>
            <person name="Simon A."/>
            <person name="Yun M.H."/>
        </authorList>
    </citation>
    <scope>NUCLEOTIDE SEQUENCE</scope>
    <source>
        <strain evidence="2">20211129_DDA</strain>
        <tissue evidence="2">Liver</tissue>
    </source>
</reference>
<comment type="caution">
    <text evidence="2">The sequence shown here is derived from an EMBL/GenBank/DDBJ whole genome shotgun (WGS) entry which is preliminary data.</text>
</comment>
<organism evidence="2 3">
    <name type="scientific">Pleurodeles waltl</name>
    <name type="common">Iberian ribbed newt</name>
    <dbReference type="NCBI Taxonomy" id="8319"/>
    <lineage>
        <taxon>Eukaryota</taxon>
        <taxon>Metazoa</taxon>
        <taxon>Chordata</taxon>
        <taxon>Craniata</taxon>
        <taxon>Vertebrata</taxon>
        <taxon>Euteleostomi</taxon>
        <taxon>Amphibia</taxon>
        <taxon>Batrachia</taxon>
        <taxon>Caudata</taxon>
        <taxon>Salamandroidea</taxon>
        <taxon>Salamandridae</taxon>
        <taxon>Pleurodelinae</taxon>
        <taxon>Pleurodeles</taxon>
    </lineage>
</organism>
<evidence type="ECO:0000313" key="3">
    <source>
        <dbReference type="Proteomes" id="UP001066276"/>
    </source>
</evidence>
<evidence type="ECO:0000313" key="2">
    <source>
        <dbReference type="EMBL" id="KAJ1125811.1"/>
    </source>
</evidence>
<dbReference type="AlphaFoldDB" id="A0AAV7PBV3"/>
<proteinExistence type="predicted"/>
<name>A0AAV7PBV3_PLEWA</name>
<dbReference type="Proteomes" id="UP001066276">
    <property type="component" value="Chromosome 7"/>
</dbReference>
<feature type="compositionally biased region" description="Low complexity" evidence="1">
    <location>
        <begin position="21"/>
        <end position="30"/>
    </location>
</feature>
<gene>
    <name evidence="2" type="ORF">NDU88_004229</name>
</gene>
<feature type="region of interest" description="Disordered" evidence="1">
    <location>
        <begin position="13"/>
        <end position="60"/>
    </location>
</feature>
<feature type="compositionally biased region" description="Acidic residues" evidence="1">
    <location>
        <begin position="51"/>
        <end position="60"/>
    </location>
</feature>